<dbReference type="InterPro" id="IPR002372">
    <property type="entry name" value="PQQ_rpt_dom"/>
</dbReference>
<evidence type="ECO:0000256" key="1">
    <source>
        <dbReference type="ARBA" id="ARBA00001931"/>
    </source>
</evidence>
<dbReference type="Gene3D" id="2.140.10.10">
    <property type="entry name" value="Quinoprotein alcohol dehydrogenase-like superfamily"/>
    <property type="match status" value="1"/>
</dbReference>
<gene>
    <name evidence="7" type="ORF">SELMODRAFT_437427</name>
</gene>
<dbReference type="Gramene" id="EFJ38514">
    <property type="protein sequence ID" value="EFJ38514"/>
    <property type="gene ID" value="SELMODRAFT_437427"/>
</dbReference>
<feature type="chain" id="PRO_5003121066" description="Pyrrolo-quinoline quinone repeat domain-containing protein" evidence="4">
    <location>
        <begin position="21"/>
        <end position="504"/>
    </location>
</feature>
<dbReference type="InterPro" id="IPR018391">
    <property type="entry name" value="PQQ_b-propeller_rpt"/>
</dbReference>
<dbReference type="SUPFAM" id="SSF50998">
    <property type="entry name" value="Quinoprotein alcohol dehydrogenase-like"/>
    <property type="match status" value="1"/>
</dbReference>
<keyword evidence="4" id="KW-0732">Signal</keyword>
<keyword evidence="3" id="KW-0560">Oxidoreductase</keyword>
<dbReference type="OMA" id="EWKINRT"/>
<dbReference type="InterPro" id="IPR011047">
    <property type="entry name" value="Quinoprotein_ADH-like_sf"/>
</dbReference>
<comment type="similarity">
    <text evidence="2">Belongs to the bacterial PQQ dehydrogenase family.</text>
</comment>
<dbReference type="eggNOG" id="ENOG502QUFM">
    <property type="taxonomic scope" value="Eukaryota"/>
</dbReference>
<sequence>MACSSITLVICFFLLTICECDQGDWTNHGGDITNRRFQEKEHKISPQNAHTLAQKWRFVTGPFVSATPAIYKGVIYVPTWSGLVFAVSMQGSLVWRVNLTQITGLSGVISRTSPAVTKELVILGLLGPAKVVALERETGKLVWISQELEETPLAKITMSGTANKDAFYVGISSDQEVNDTICCTFQGSFQKLSLKTGARIWKTGMLPDNHGQNGLYSGAAIWGSSPSIDEERGLVYIATGNLYTVPASVQACLDANRTGCFPSNATLCDDAVVALDTETGAIRWCNRLGGDDVFSFICRDRANPLPNCPSQPGPDYDFGESPMLVTIRHRNRWRDVVVTGQKSGIVWAHDRSTGELVWETLAGPGSKSGGAIWGAAADNTRIYTNIVNRDGLNFTLIPSSNVTRGGGWVAMDANTGVIRWSTANPTGALAYGAVAIANDVLFVGSFEDAGYIYALDARNGSIVWRGMTNAKQGGGFSVADGCAFVGSGYMPPTTGDSIYAFCVA</sequence>
<dbReference type="PANTHER" id="PTHR32303">
    <property type="entry name" value="QUINOPROTEIN ALCOHOL DEHYDROGENASE (CYTOCHROME C)"/>
    <property type="match status" value="1"/>
</dbReference>
<comment type="cofactor">
    <cofactor evidence="1">
        <name>pyrroloquinoline quinone</name>
        <dbReference type="ChEBI" id="CHEBI:58442"/>
    </cofactor>
</comment>
<dbReference type="EMBL" id="GL377565">
    <property type="protein sequence ID" value="EFJ38514.1"/>
    <property type="molecule type" value="Genomic_DNA"/>
</dbReference>
<evidence type="ECO:0000256" key="3">
    <source>
        <dbReference type="ARBA" id="ARBA00023002"/>
    </source>
</evidence>
<evidence type="ECO:0000256" key="2">
    <source>
        <dbReference type="ARBA" id="ARBA00008156"/>
    </source>
</evidence>
<organism evidence="8">
    <name type="scientific">Selaginella moellendorffii</name>
    <name type="common">Spikemoss</name>
    <dbReference type="NCBI Taxonomy" id="88036"/>
    <lineage>
        <taxon>Eukaryota</taxon>
        <taxon>Viridiplantae</taxon>
        <taxon>Streptophyta</taxon>
        <taxon>Embryophyta</taxon>
        <taxon>Tracheophyta</taxon>
        <taxon>Lycopodiopsida</taxon>
        <taxon>Selaginellales</taxon>
        <taxon>Selaginellaceae</taxon>
        <taxon>Selaginella</taxon>
    </lineage>
</organism>
<keyword evidence="8" id="KW-1185">Reference proteome</keyword>
<feature type="domain" description="Pyrrolo-quinoline quinone repeat" evidence="6">
    <location>
        <begin position="334"/>
        <end position="465"/>
    </location>
</feature>
<dbReference type="Pfam" id="PF01011">
    <property type="entry name" value="PQQ"/>
    <property type="match status" value="1"/>
</dbReference>
<evidence type="ECO:0000313" key="8">
    <source>
        <dbReference type="Proteomes" id="UP000001514"/>
    </source>
</evidence>
<dbReference type="OrthoDB" id="416253at2759"/>
<name>D8QQU8_SELML</name>
<accession>D8QQU8</accession>
<dbReference type="Proteomes" id="UP000001514">
    <property type="component" value="Unassembled WGS sequence"/>
</dbReference>
<dbReference type="STRING" id="88036.D8QQU8"/>
<evidence type="ECO:0000256" key="4">
    <source>
        <dbReference type="SAM" id="SignalP"/>
    </source>
</evidence>
<dbReference type="PANTHER" id="PTHR32303:SF10">
    <property type="entry name" value="OUTER MEMBRANE PROTEIN ASSEMBLY FACTOR BAMB"/>
    <property type="match status" value="1"/>
</dbReference>
<dbReference type="SMART" id="SM00564">
    <property type="entry name" value="PQQ"/>
    <property type="match status" value="5"/>
</dbReference>
<evidence type="ECO:0000259" key="6">
    <source>
        <dbReference type="Pfam" id="PF13360"/>
    </source>
</evidence>
<feature type="domain" description="Pyrrolo-quinoline quinone repeat" evidence="5">
    <location>
        <begin position="25"/>
        <end position="289"/>
    </location>
</feature>
<dbReference type="KEGG" id="smo:SELMODRAFT_437427"/>
<evidence type="ECO:0000259" key="5">
    <source>
        <dbReference type="Pfam" id="PF01011"/>
    </source>
</evidence>
<dbReference type="InParanoid" id="D8QQU8"/>
<evidence type="ECO:0000313" key="7">
    <source>
        <dbReference type="EMBL" id="EFJ38514.1"/>
    </source>
</evidence>
<proteinExistence type="inferred from homology"/>
<dbReference type="GO" id="GO:0016491">
    <property type="term" value="F:oxidoreductase activity"/>
    <property type="evidence" value="ECO:0007669"/>
    <property type="project" value="UniProtKB-KW"/>
</dbReference>
<dbReference type="HOGENOM" id="CLU_020613_0_0_1"/>
<dbReference type="Pfam" id="PF13360">
    <property type="entry name" value="PQQ_2"/>
    <property type="match status" value="1"/>
</dbReference>
<feature type="signal peptide" evidence="4">
    <location>
        <begin position="1"/>
        <end position="20"/>
    </location>
</feature>
<protein>
    <recommendedName>
        <fullName evidence="5 6">Pyrrolo-quinoline quinone repeat domain-containing protein</fullName>
    </recommendedName>
</protein>
<dbReference type="AlphaFoldDB" id="D8QQU8"/>
<reference evidence="7 8" key="1">
    <citation type="journal article" date="2011" name="Science">
        <title>The Selaginella genome identifies genetic changes associated with the evolution of vascular plants.</title>
        <authorList>
            <person name="Banks J.A."/>
            <person name="Nishiyama T."/>
            <person name="Hasebe M."/>
            <person name="Bowman J.L."/>
            <person name="Gribskov M."/>
            <person name="dePamphilis C."/>
            <person name="Albert V.A."/>
            <person name="Aono N."/>
            <person name="Aoyama T."/>
            <person name="Ambrose B.A."/>
            <person name="Ashton N.W."/>
            <person name="Axtell M.J."/>
            <person name="Barker E."/>
            <person name="Barker M.S."/>
            <person name="Bennetzen J.L."/>
            <person name="Bonawitz N.D."/>
            <person name="Chapple C."/>
            <person name="Cheng C."/>
            <person name="Correa L.G."/>
            <person name="Dacre M."/>
            <person name="DeBarry J."/>
            <person name="Dreyer I."/>
            <person name="Elias M."/>
            <person name="Engstrom E.M."/>
            <person name="Estelle M."/>
            <person name="Feng L."/>
            <person name="Finet C."/>
            <person name="Floyd S.K."/>
            <person name="Frommer W.B."/>
            <person name="Fujita T."/>
            <person name="Gramzow L."/>
            <person name="Gutensohn M."/>
            <person name="Harholt J."/>
            <person name="Hattori M."/>
            <person name="Heyl A."/>
            <person name="Hirai T."/>
            <person name="Hiwatashi Y."/>
            <person name="Ishikawa M."/>
            <person name="Iwata M."/>
            <person name="Karol K.G."/>
            <person name="Koehler B."/>
            <person name="Kolukisaoglu U."/>
            <person name="Kubo M."/>
            <person name="Kurata T."/>
            <person name="Lalonde S."/>
            <person name="Li K."/>
            <person name="Li Y."/>
            <person name="Litt A."/>
            <person name="Lyons E."/>
            <person name="Manning G."/>
            <person name="Maruyama T."/>
            <person name="Michael T.P."/>
            <person name="Mikami K."/>
            <person name="Miyazaki S."/>
            <person name="Morinaga S."/>
            <person name="Murata T."/>
            <person name="Mueller-Roeber B."/>
            <person name="Nelson D.R."/>
            <person name="Obara M."/>
            <person name="Oguri Y."/>
            <person name="Olmstead R.G."/>
            <person name="Onodera N."/>
            <person name="Petersen B.L."/>
            <person name="Pils B."/>
            <person name="Prigge M."/>
            <person name="Rensing S.A."/>
            <person name="Riano-Pachon D.M."/>
            <person name="Roberts A.W."/>
            <person name="Sato Y."/>
            <person name="Scheller H.V."/>
            <person name="Schulz B."/>
            <person name="Schulz C."/>
            <person name="Shakirov E.V."/>
            <person name="Shibagaki N."/>
            <person name="Shinohara N."/>
            <person name="Shippen D.E."/>
            <person name="Soerensen I."/>
            <person name="Sotooka R."/>
            <person name="Sugimoto N."/>
            <person name="Sugita M."/>
            <person name="Sumikawa N."/>
            <person name="Tanurdzic M."/>
            <person name="Theissen G."/>
            <person name="Ulvskov P."/>
            <person name="Wakazuki S."/>
            <person name="Weng J.K."/>
            <person name="Willats W.W."/>
            <person name="Wipf D."/>
            <person name="Wolf P.G."/>
            <person name="Yang L."/>
            <person name="Zimmer A.D."/>
            <person name="Zhu Q."/>
            <person name="Mitros T."/>
            <person name="Hellsten U."/>
            <person name="Loque D."/>
            <person name="Otillar R."/>
            <person name="Salamov A."/>
            <person name="Schmutz J."/>
            <person name="Shapiro H."/>
            <person name="Lindquist E."/>
            <person name="Lucas S."/>
            <person name="Rokhsar D."/>
            <person name="Grigoriev I.V."/>
        </authorList>
    </citation>
    <scope>NUCLEOTIDE SEQUENCE [LARGE SCALE GENOMIC DNA]</scope>
</reference>